<organism evidence="16 17">
    <name type="scientific">Collybiopsis confluens</name>
    <dbReference type="NCBI Taxonomy" id="2823264"/>
    <lineage>
        <taxon>Eukaryota</taxon>
        <taxon>Fungi</taxon>
        <taxon>Dikarya</taxon>
        <taxon>Basidiomycota</taxon>
        <taxon>Agaricomycotina</taxon>
        <taxon>Agaricomycetes</taxon>
        <taxon>Agaricomycetidae</taxon>
        <taxon>Agaricales</taxon>
        <taxon>Marasmiineae</taxon>
        <taxon>Omphalotaceae</taxon>
        <taxon>Collybiopsis</taxon>
    </lineage>
</organism>
<dbReference type="EMBL" id="JAACJN010000021">
    <property type="protein sequence ID" value="KAF5389558.1"/>
    <property type="molecule type" value="Genomic_DNA"/>
</dbReference>
<evidence type="ECO:0000256" key="13">
    <source>
        <dbReference type="SAM" id="SignalP"/>
    </source>
</evidence>
<dbReference type="GO" id="GO:0008250">
    <property type="term" value="C:oligosaccharyltransferase complex"/>
    <property type="evidence" value="ECO:0007669"/>
    <property type="project" value="InterPro"/>
</dbReference>
<dbReference type="OrthoDB" id="432292at2759"/>
<keyword evidence="17" id="KW-1185">Reference proteome</keyword>
<evidence type="ECO:0000259" key="15">
    <source>
        <dbReference type="Pfam" id="PF25147"/>
    </source>
</evidence>
<evidence type="ECO:0000259" key="14">
    <source>
        <dbReference type="Pfam" id="PF23860"/>
    </source>
</evidence>
<proteinExistence type="inferred from homology"/>
<feature type="chain" id="PRO_5034075113" description="Ribophorin II" evidence="13">
    <location>
        <begin position="16"/>
        <end position="274"/>
    </location>
</feature>
<feature type="domain" description="Ribophorin II C-terminal" evidence="15">
    <location>
        <begin position="172"/>
        <end position="270"/>
    </location>
</feature>
<keyword evidence="9 12" id="KW-0472">Membrane</keyword>
<feature type="transmembrane region" description="Helical" evidence="12">
    <location>
        <begin position="218"/>
        <end position="236"/>
    </location>
</feature>
<comment type="subcellular location">
    <subcellularLocation>
        <location evidence="2">Endoplasmic reticulum membrane</location>
        <topology evidence="2">Multi-pass membrane protein</topology>
    </subcellularLocation>
</comment>
<keyword evidence="5 12" id="KW-0812">Transmembrane</keyword>
<sequence length="274" mass="30095">MKTAFLLFLAATAQAARFSVESMKYTVISGKGEPISKPLSPSAQPSSETITIRQDDTLKLSFQINDKISKQAVQPAQTFLRFYDEQSGEEGIQPIRVTSSGKVKFELNMAKPPLSLPPTSNSPLKVTLLLGSPSYTPEKLDLFSLHIPASHSAPSHPDEANFHLLPEIAHSFRPEPRLPPRAVSTLFAGAVLVIPWLVLTGLWFSISPRVPRLFSPNILPFTASLGAFEFLLYRYWVELKLGDVLTYGAILGLVTVFTGRHALASIANQRLGQK</sequence>
<evidence type="ECO:0000313" key="17">
    <source>
        <dbReference type="Proteomes" id="UP000518752"/>
    </source>
</evidence>
<keyword evidence="6 13" id="KW-0732">Signal</keyword>
<accession>A0A8H5MD35</accession>
<evidence type="ECO:0000256" key="7">
    <source>
        <dbReference type="ARBA" id="ARBA00022824"/>
    </source>
</evidence>
<feature type="domain" description="Ribophorin II third" evidence="14">
    <location>
        <begin position="45"/>
        <end position="113"/>
    </location>
</feature>
<evidence type="ECO:0000313" key="16">
    <source>
        <dbReference type="EMBL" id="KAF5389558.1"/>
    </source>
</evidence>
<comment type="similarity">
    <text evidence="4">Belongs to the SWP1 family.</text>
</comment>
<dbReference type="InterPro" id="IPR056790">
    <property type="entry name" value="Ribophorin_II_C"/>
</dbReference>
<gene>
    <name evidence="16" type="ORF">D9757_004141</name>
</gene>
<feature type="signal peptide" evidence="13">
    <location>
        <begin position="1"/>
        <end position="15"/>
    </location>
</feature>
<evidence type="ECO:0000256" key="6">
    <source>
        <dbReference type="ARBA" id="ARBA00022729"/>
    </source>
</evidence>
<evidence type="ECO:0000256" key="11">
    <source>
        <dbReference type="ARBA" id="ARBA00032139"/>
    </source>
</evidence>
<evidence type="ECO:0000256" key="5">
    <source>
        <dbReference type="ARBA" id="ARBA00022692"/>
    </source>
</evidence>
<reference evidence="16 17" key="1">
    <citation type="journal article" date="2020" name="ISME J.">
        <title>Uncovering the hidden diversity of litter-decomposition mechanisms in mushroom-forming fungi.</title>
        <authorList>
            <person name="Floudas D."/>
            <person name="Bentzer J."/>
            <person name="Ahren D."/>
            <person name="Johansson T."/>
            <person name="Persson P."/>
            <person name="Tunlid A."/>
        </authorList>
    </citation>
    <scope>NUCLEOTIDE SEQUENCE [LARGE SCALE GENOMIC DNA]</scope>
    <source>
        <strain evidence="16 17">CBS 406.79</strain>
    </source>
</reference>
<evidence type="ECO:0000256" key="4">
    <source>
        <dbReference type="ARBA" id="ARBA00009038"/>
    </source>
</evidence>
<dbReference type="GO" id="GO:0006487">
    <property type="term" value="P:protein N-linked glycosylation"/>
    <property type="evidence" value="ECO:0007669"/>
    <property type="project" value="TreeGrafter"/>
</dbReference>
<comment type="pathway">
    <text evidence="3">Protein modification; protein glycosylation.</text>
</comment>
<dbReference type="Pfam" id="PF25147">
    <property type="entry name" value="Ribophorin_II_C"/>
    <property type="match status" value="1"/>
</dbReference>
<dbReference type="Pfam" id="PF23860">
    <property type="entry name" value="Ribophorin_II_3rd"/>
    <property type="match status" value="1"/>
</dbReference>
<evidence type="ECO:0000256" key="2">
    <source>
        <dbReference type="ARBA" id="ARBA00004477"/>
    </source>
</evidence>
<dbReference type="InterPro" id="IPR008814">
    <property type="entry name" value="Swp1"/>
</dbReference>
<dbReference type="PANTHER" id="PTHR12640">
    <property type="entry name" value="RIBOPHORIN II"/>
    <property type="match status" value="1"/>
</dbReference>
<dbReference type="Proteomes" id="UP000518752">
    <property type="component" value="Unassembled WGS sequence"/>
</dbReference>
<dbReference type="UniPathway" id="UPA00378"/>
<dbReference type="AlphaFoldDB" id="A0A8H5MD35"/>
<evidence type="ECO:0000256" key="10">
    <source>
        <dbReference type="ARBA" id="ARBA00030078"/>
    </source>
</evidence>
<comment type="function">
    <text evidence="1">Subunit of the oligosaccharyl transferase (OST) complex that catalyzes the initial transfer of a defined glycan (Glc(3)Man(9)GlcNAc(2) in eukaryotes) from the lipid carrier dolichol-pyrophosphate to an asparagine residue within an Asn-X-Ser/Thr consensus motif in nascent polypeptide chains, the first step in protein N-glycosylation. N-glycosylation occurs cotranslationally and the complex associates with the Sec61 complex at the channel-forming translocon complex that mediates protein translocation across the endoplasmic reticulum (ER). All subunits are required for a maximal enzyme activity.</text>
</comment>
<evidence type="ECO:0000256" key="3">
    <source>
        <dbReference type="ARBA" id="ARBA00004922"/>
    </source>
</evidence>
<dbReference type="PANTHER" id="PTHR12640:SF0">
    <property type="entry name" value="DOLICHYL-DIPHOSPHOOLIGOSACCHARIDE--PROTEIN GLYCOSYLTRANSFERASE SUBUNIT 2"/>
    <property type="match status" value="1"/>
</dbReference>
<feature type="transmembrane region" description="Helical" evidence="12">
    <location>
        <begin position="186"/>
        <end position="206"/>
    </location>
</feature>
<evidence type="ECO:0000256" key="8">
    <source>
        <dbReference type="ARBA" id="ARBA00022989"/>
    </source>
</evidence>
<dbReference type="InterPro" id="IPR055374">
    <property type="entry name" value="Ribophorin_II_3rd"/>
</dbReference>
<comment type="caution">
    <text evidence="16">The sequence shown here is derived from an EMBL/GenBank/DDBJ whole genome shotgun (WGS) entry which is preliminary data.</text>
</comment>
<evidence type="ECO:0000256" key="1">
    <source>
        <dbReference type="ARBA" id="ARBA00002791"/>
    </source>
</evidence>
<keyword evidence="8 12" id="KW-1133">Transmembrane helix</keyword>
<feature type="transmembrane region" description="Helical" evidence="12">
    <location>
        <begin position="248"/>
        <end position="267"/>
    </location>
</feature>
<evidence type="ECO:0000256" key="9">
    <source>
        <dbReference type="ARBA" id="ARBA00023136"/>
    </source>
</evidence>
<evidence type="ECO:0000256" key="12">
    <source>
        <dbReference type="SAM" id="Phobius"/>
    </source>
</evidence>
<keyword evidence="7" id="KW-0256">Endoplasmic reticulum</keyword>
<name>A0A8H5MD35_9AGAR</name>
<protein>
    <recommendedName>
        <fullName evidence="11">Ribophorin II</fullName>
    </recommendedName>
    <alternativeName>
        <fullName evidence="10">Ribophorin-2</fullName>
    </alternativeName>
</protein>